<dbReference type="AlphaFoldDB" id="A0A9J7G2Y2"/>
<dbReference type="GeneID" id="113835904"/>
<dbReference type="RefSeq" id="XP_027293954.2">
    <property type="nucleotide sequence ID" value="XM_027438153.2"/>
</dbReference>
<keyword evidence="1" id="KW-1185">Reference proteome</keyword>
<accession>A0A9J7G2Y2</accession>
<proteinExistence type="predicted"/>
<protein>
    <submittedName>
        <fullName evidence="2">Uncharacterized protein LOC113835904</fullName>
    </submittedName>
</protein>
<evidence type="ECO:0000313" key="2">
    <source>
        <dbReference type="RefSeq" id="XP_027273261.2"/>
    </source>
</evidence>
<reference evidence="1" key="1">
    <citation type="journal article" date="2018" name="Biotechnol. Bioeng.">
        <title>A reference genome of the Chinese hamster based on a hybrid assembly strategy.</title>
        <authorList>
            <person name="Rupp O."/>
            <person name="MacDonald M.L."/>
            <person name="Li S."/>
            <person name="Dhiman H."/>
            <person name="Polson S."/>
            <person name="Griep S."/>
            <person name="Heffner K."/>
            <person name="Hernandez I."/>
            <person name="Brinkrolf K."/>
            <person name="Jadhav V."/>
            <person name="Samoudi M."/>
            <person name="Hao H."/>
            <person name="Kingham B."/>
            <person name="Goesmann A."/>
            <person name="Betenbaugh M.J."/>
            <person name="Lewis N.E."/>
            <person name="Borth N."/>
            <person name="Lee K.H."/>
        </authorList>
    </citation>
    <scope>NUCLEOTIDE SEQUENCE [LARGE SCALE GENOMIC DNA]</scope>
    <source>
        <strain evidence="1">17A/GY</strain>
    </source>
</reference>
<reference evidence="2" key="3">
    <citation type="submission" date="2025-08" db="UniProtKB">
        <authorList>
            <consortium name="RefSeq"/>
        </authorList>
    </citation>
    <scope>IDENTIFICATION</scope>
    <source>
        <strain evidence="2">17A/GY</strain>
        <tissue evidence="2">Liver</tissue>
    </source>
</reference>
<evidence type="ECO:0000313" key="1">
    <source>
        <dbReference type="Proteomes" id="UP001108280"/>
    </source>
</evidence>
<dbReference type="KEGG" id="cge:113835904"/>
<reference evidence="1" key="2">
    <citation type="journal article" date="2020" name="Biotechnol. Bioeng.">
        <title>Chromosome-scale scaffolds for the Chinese hamster reference genome assembly to facilitate the study of the CHO epigenome.</title>
        <authorList>
            <person name="Hilliard W."/>
            <person name="MacDonald M."/>
            <person name="Lee K.H."/>
        </authorList>
    </citation>
    <scope>NUCLEOTIDE SEQUENCE [LARGE SCALE GENOMIC DNA]</scope>
    <source>
        <strain evidence="1">17A/GY</strain>
    </source>
</reference>
<dbReference type="RefSeq" id="XP_027273261.2">
    <property type="nucleotide sequence ID" value="XM_027417460.2"/>
</dbReference>
<organism evidence="1 2">
    <name type="scientific">Cricetulus griseus</name>
    <name type="common">Chinese hamster</name>
    <name type="synonym">Cricetulus barabensis griseus</name>
    <dbReference type="NCBI Taxonomy" id="10029"/>
    <lineage>
        <taxon>Eukaryota</taxon>
        <taxon>Metazoa</taxon>
        <taxon>Chordata</taxon>
        <taxon>Craniata</taxon>
        <taxon>Vertebrata</taxon>
        <taxon>Euteleostomi</taxon>
        <taxon>Mammalia</taxon>
        <taxon>Eutheria</taxon>
        <taxon>Euarchontoglires</taxon>
        <taxon>Glires</taxon>
        <taxon>Rodentia</taxon>
        <taxon>Myomorpha</taxon>
        <taxon>Muroidea</taxon>
        <taxon>Cricetidae</taxon>
        <taxon>Cricetinae</taxon>
        <taxon>Cricetulus</taxon>
    </lineage>
</organism>
<gene>
    <name evidence="2" type="primary">LOC113835904</name>
</gene>
<sequence>MGWLGSKFSEFISPSSVQNRIVLTTAETRQGCKRFCVLWLLAFAGTKISLSTLWQPFFQKSWSTSDKTSLYDKKLQGFIVRTMLAPPTSKLQDLSSKVPQNYNTISFSRAPPVHGSSACLQVSGCGLQENHSPTLFK</sequence>
<dbReference type="Proteomes" id="UP001108280">
    <property type="component" value="Chromosome 5"/>
</dbReference>
<name>A0A9J7G2Y2_CRIGR</name>